<dbReference type="OrthoDB" id="7867818at2"/>
<sequence length="76" mass="8404">MTDRPAPIRLDQCLTQLVAARAAAQGGVVRRRTCAIGQIVGNERFLAKLDRRGFRAVENAGRTVVFCNRAPVRVLR</sequence>
<keyword evidence="2" id="KW-1185">Reference proteome</keyword>
<evidence type="ECO:0000313" key="1">
    <source>
        <dbReference type="EMBL" id="EPX78136.1"/>
    </source>
</evidence>
<dbReference type="Proteomes" id="UP000015347">
    <property type="component" value="Unassembled WGS sequence"/>
</dbReference>
<evidence type="ECO:0008006" key="3">
    <source>
        <dbReference type="Google" id="ProtNLM"/>
    </source>
</evidence>
<dbReference type="eggNOG" id="ENOG5033DZ5">
    <property type="taxonomic scope" value="Bacteria"/>
</dbReference>
<gene>
    <name evidence="1" type="ORF">Salmuc_04483</name>
</gene>
<dbReference type="HOGENOM" id="CLU_180816_0_0_5"/>
<dbReference type="STRING" id="1123237.Salmuc_04483"/>
<accession>S9Q9V7</accession>
<proteinExistence type="predicted"/>
<organism evidence="1 2">
    <name type="scientific">Salipiger mucosus DSM 16094</name>
    <dbReference type="NCBI Taxonomy" id="1123237"/>
    <lineage>
        <taxon>Bacteria</taxon>
        <taxon>Pseudomonadati</taxon>
        <taxon>Pseudomonadota</taxon>
        <taxon>Alphaproteobacteria</taxon>
        <taxon>Rhodobacterales</taxon>
        <taxon>Roseobacteraceae</taxon>
        <taxon>Salipiger</taxon>
    </lineage>
</organism>
<evidence type="ECO:0000313" key="2">
    <source>
        <dbReference type="Proteomes" id="UP000015347"/>
    </source>
</evidence>
<reference evidence="2" key="1">
    <citation type="journal article" date="2014" name="Stand. Genomic Sci.">
        <title>Genome sequence of the exopolysaccharide-producing Salipiger mucosus type strain (DSM 16094(T)), a moderately halophilic member of the Roseobacter clade.</title>
        <authorList>
            <person name="Riedel T."/>
            <person name="Spring S."/>
            <person name="Fiebig A."/>
            <person name="Petersen J."/>
            <person name="Kyrpides N.C."/>
            <person name="Goker M."/>
            <person name="Klenk H.P."/>
        </authorList>
    </citation>
    <scope>NUCLEOTIDE SEQUENCE [LARGE SCALE GENOMIC DNA]</scope>
    <source>
        <strain evidence="2">DSM 16094</strain>
    </source>
</reference>
<protein>
    <recommendedName>
        <fullName evidence="3">N-(5'-phosphoribosyl)anthranilate isomerase</fullName>
    </recommendedName>
</protein>
<dbReference type="RefSeq" id="WP_020042301.1">
    <property type="nucleotide sequence ID" value="NZ_KE557280.1"/>
</dbReference>
<dbReference type="EMBL" id="APVH01000041">
    <property type="protein sequence ID" value="EPX78136.1"/>
    <property type="molecule type" value="Genomic_DNA"/>
</dbReference>
<comment type="caution">
    <text evidence="1">The sequence shown here is derived from an EMBL/GenBank/DDBJ whole genome shotgun (WGS) entry which is preliminary data.</text>
</comment>
<name>S9Q9V7_9RHOB</name>
<dbReference type="AlphaFoldDB" id="S9Q9V7"/>